<name>A0A0E9XJY4_ANGAN</name>
<evidence type="ECO:0000313" key="1">
    <source>
        <dbReference type="EMBL" id="JAI03043.1"/>
    </source>
</evidence>
<dbReference type="EMBL" id="GBXM01005535">
    <property type="protein sequence ID" value="JAI03043.1"/>
    <property type="molecule type" value="Transcribed_RNA"/>
</dbReference>
<reference evidence="1" key="2">
    <citation type="journal article" date="2015" name="Fish Shellfish Immunol.">
        <title>Early steps in the European eel (Anguilla anguilla)-Vibrio vulnificus interaction in the gills: Role of the RtxA13 toxin.</title>
        <authorList>
            <person name="Callol A."/>
            <person name="Pajuelo D."/>
            <person name="Ebbesson L."/>
            <person name="Teles M."/>
            <person name="MacKenzie S."/>
            <person name="Amaro C."/>
        </authorList>
    </citation>
    <scope>NUCLEOTIDE SEQUENCE</scope>
</reference>
<reference evidence="1" key="1">
    <citation type="submission" date="2014-11" db="EMBL/GenBank/DDBJ databases">
        <authorList>
            <person name="Amaro Gonzalez C."/>
        </authorList>
    </citation>
    <scope>NUCLEOTIDE SEQUENCE</scope>
</reference>
<accession>A0A0E9XJY4</accession>
<organism evidence="1">
    <name type="scientific">Anguilla anguilla</name>
    <name type="common">European freshwater eel</name>
    <name type="synonym">Muraena anguilla</name>
    <dbReference type="NCBI Taxonomy" id="7936"/>
    <lineage>
        <taxon>Eukaryota</taxon>
        <taxon>Metazoa</taxon>
        <taxon>Chordata</taxon>
        <taxon>Craniata</taxon>
        <taxon>Vertebrata</taxon>
        <taxon>Euteleostomi</taxon>
        <taxon>Actinopterygii</taxon>
        <taxon>Neopterygii</taxon>
        <taxon>Teleostei</taxon>
        <taxon>Anguilliformes</taxon>
        <taxon>Anguillidae</taxon>
        <taxon>Anguilla</taxon>
    </lineage>
</organism>
<proteinExistence type="predicted"/>
<protein>
    <submittedName>
        <fullName evidence="1">Uncharacterized protein</fullName>
    </submittedName>
</protein>
<sequence length="51" mass="5858">MLQMTTYLKLMNVANYIIVSQKTMRNLSNLVQFLRLALSPLVHLAINSHTI</sequence>
<dbReference type="EMBL" id="GBXM01005538">
    <property type="protein sequence ID" value="JAI03040.1"/>
    <property type="molecule type" value="Transcribed_RNA"/>
</dbReference>
<dbReference type="AlphaFoldDB" id="A0A0E9XJY4"/>